<dbReference type="Proteomes" id="UP000325307">
    <property type="component" value="Unassembled WGS sequence"/>
</dbReference>
<dbReference type="EMBL" id="BKDJ01000002">
    <property type="protein sequence ID" value="GER22075.1"/>
    <property type="molecule type" value="Genomic_DNA"/>
</dbReference>
<dbReference type="InterPro" id="IPR028098">
    <property type="entry name" value="Glyco_trans_4-like_N"/>
</dbReference>
<comment type="caution">
    <text evidence="5">The sequence shown here is derived from an EMBL/GenBank/DDBJ whole genome shotgun (WGS) entry which is preliminary data.</text>
</comment>
<dbReference type="GO" id="GO:0016757">
    <property type="term" value="F:glycosyltransferase activity"/>
    <property type="evidence" value="ECO:0007669"/>
    <property type="project" value="UniProtKB-KW"/>
</dbReference>
<gene>
    <name evidence="5" type="primary">mshA</name>
    <name evidence="5" type="ORF">NCCP1664_05720</name>
</gene>
<dbReference type="Gene3D" id="3.40.50.2000">
    <property type="entry name" value="Glycogen Phosphorylase B"/>
    <property type="match status" value="2"/>
</dbReference>
<evidence type="ECO:0000256" key="1">
    <source>
        <dbReference type="ARBA" id="ARBA00022676"/>
    </source>
</evidence>
<keyword evidence="6" id="KW-1185">Reference proteome</keyword>
<dbReference type="InterPro" id="IPR001296">
    <property type="entry name" value="Glyco_trans_1"/>
</dbReference>
<dbReference type="GO" id="GO:1901137">
    <property type="term" value="P:carbohydrate derivative biosynthetic process"/>
    <property type="evidence" value="ECO:0007669"/>
    <property type="project" value="UniProtKB-ARBA"/>
</dbReference>
<evidence type="ECO:0000259" key="3">
    <source>
        <dbReference type="Pfam" id="PF00534"/>
    </source>
</evidence>
<keyword evidence="1" id="KW-0328">Glycosyltransferase</keyword>
<feature type="domain" description="Glycosyl transferase family 1" evidence="3">
    <location>
        <begin position="227"/>
        <end position="378"/>
    </location>
</feature>
<keyword evidence="2 5" id="KW-0808">Transferase</keyword>
<dbReference type="RefSeq" id="WP_149955616.1">
    <property type="nucleotide sequence ID" value="NZ_BKDJ01000002.1"/>
</dbReference>
<evidence type="ECO:0000313" key="5">
    <source>
        <dbReference type="EMBL" id="GER22075.1"/>
    </source>
</evidence>
<feature type="domain" description="Glycosyltransferase subfamily 4-like N-terminal" evidence="4">
    <location>
        <begin position="30"/>
        <end position="200"/>
    </location>
</feature>
<organism evidence="5 6">
    <name type="scientific">Zafaria cholistanensis</name>
    <dbReference type="NCBI Taxonomy" id="1682741"/>
    <lineage>
        <taxon>Bacteria</taxon>
        <taxon>Bacillati</taxon>
        <taxon>Actinomycetota</taxon>
        <taxon>Actinomycetes</taxon>
        <taxon>Micrococcales</taxon>
        <taxon>Micrococcaceae</taxon>
        <taxon>Zafaria</taxon>
    </lineage>
</organism>
<dbReference type="AlphaFoldDB" id="A0A5A7NME0"/>
<reference evidence="5 6" key="1">
    <citation type="submission" date="2019-09" db="EMBL/GenBank/DDBJ databases">
        <title>Arthrobacter zafarii sp. nov., a moderately thermotolerant and halotolerant actinobacterium isolated from Cholistan desert soil of Pakistan.</title>
        <authorList>
            <person name="Amin A."/>
            <person name="Ahmed I."/>
            <person name="Khalid N."/>
            <person name="Schumann P."/>
            <person name="Busse H.J."/>
            <person name="Khan I.U."/>
            <person name="Li S."/>
            <person name="Li W.J."/>
        </authorList>
    </citation>
    <scope>NUCLEOTIDE SEQUENCE [LARGE SCALE GENOMIC DNA]</scope>
    <source>
        <strain evidence="5 6">NCCP-1664</strain>
    </source>
</reference>
<dbReference type="Pfam" id="PF00534">
    <property type="entry name" value="Glycos_transf_1"/>
    <property type="match status" value="1"/>
</dbReference>
<dbReference type="InterPro" id="IPR050194">
    <property type="entry name" value="Glycosyltransferase_grp1"/>
</dbReference>
<name>A0A5A7NME0_9MICC</name>
<dbReference type="Pfam" id="PF13439">
    <property type="entry name" value="Glyco_transf_4"/>
    <property type="match status" value="1"/>
</dbReference>
<dbReference type="PANTHER" id="PTHR45947:SF13">
    <property type="entry name" value="TRANSFERASE"/>
    <property type="match status" value="1"/>
</dbReference>
<evidence type="ECO:0000256" key="2">
    <source>
        <dbReference type="ARBA" id="ARBA00022679"/>
    </source>
</evidence>
<accession>A0A5A7NME0</accession>
<proteinExistence type="predicted"/>
<dbReference type="SUPFAM" id="SSF53756">
    <property type="entry name" value="UDP-Glycosyltransferase/glycogen phosphorylase"/>
    <property type="match status" value="1"/>
</dbReference>
<dbReference type="OrthoDB" id="9810929at2"/>
<dbReference type="PANTHER" id="PTHR45947">
    <property type="entry name" value="SULFOQUINOVOSYL TRANSFERASE SQD2"/>
    <property type="match status" value="1"/>
</dbReference>
<evidence type="ECO:0000313" key="6">
    <source>
        <dbReference type="Proteomes" id="UP000325307"/>
    </source>
</evidence>
<protein>
    <submittedName>
        <fullName evidence="5">D-inositol 3-phosphate glycosyltransferase</fullName>
    </submittedName>
</protein>
<evidence type="ECO:0000259" key="4">
    <source>
        <dbReference type="Pfam" id="PF13439"/>
    </source>
</evidence>
<sequence length="412" mass="43344">MTPFPRPGLRVAMLSLHTSPLAQPGSGDAGGLNVYVRQLALALAAEGSEVDIFTRGAAGHVRIAPGVTVHHVPAGPAGPVPKERIPGLVPELVDGIDAARGPLRYDVIHSHYWMSGLAGLRLAGRWGIPLVHTMHTMGKVKKHHQADANEPGNRLRAEARLAASASRLTANTPAEITELREHYGADPARVDIVPPGVDLTVFRPSRGRADWPWGEADGAGARRHLRVLFAGRIQKLKGPHILVRALGVLARTRPDLDVGLTIIGALSGTPELNLHRLVAEEGLGAQVRHLDPLPPEELASWFRAADVVAVPSYSESFGLVAMEAQACGTPVAAHDVGGLRHTVVHGRTGVLVPDLRPDSWAAALARLADAPLATAQLGSGAAEFAAGFSWARTAEAASASYAHALGRVALPL</sequence>